<organism evidence="2 3">
    <name type="scientific">Podospora didyma</name>
    <dbReference type="NCBI Taxonomy" id="330526"/>
    <lineage>
        <taxon>Eukaryota</taxon>
        <taxon>Fungi</taxon>
        <taxon>Dikarya</taxon>
        <taxon>Ascomycota</taxon>
        <taxon>Pezizomycotina</taxon>
        <taxon>Sordariomycetes</taxon>
        <taxon>Sordariomycetidae</taxon>
        <taxon>Sordariales</taxon>
        <taxon>Podosporaceae</taxon>
        <taxon>Podospora</taxon>
    </lineage>
</organism>
<feature type="region of interest" description="Disordered" evidence="1">
    <location>
        <begin position="93"/>
        <end position="112"/>
    </location>
</feature>
<protein>
    <submittedName>
        <fullName evidence="2">Uncharacterized protein</fullName>
    </submittedName>
</protein>
<feature type="region of interest" description="Disordered" evidence="1">
    <location>
        <begin position="1"/>
        <end position="40"/>
    </location>
</feature>
<dbReference type="EMBL" id="JAULSW010000006">
    <property type="protein sequence ID" value="KAK3377742.1"/>
    <property type="molecule type" value="Genomic_DNA"/>
</dbReference>
<sequence>MATSPNHQTPGNGNGFPDPNLTDDLENLSLDQNPESRAYHEARRARENATVAEIEASGIAPNVRNVVKSLNESPSPLPLRIKLDDTSVRRIFQSPHKPESGSTSGKGSNQIRNTTDAIDAKVDEDFRLFIEAGGVADLDPQTLRRSQLLIRSRVRRIEQAGEKWRALKAETDPPQTPPSFDIIASLSSSVELIVEVCKHLTPAYIVRLYSISRAFHDAINQYMQSSTSAWARCMAPNAARLYTYELYRPMLEKNSVFIPDPARHRGPRMIHGLKWLQLIVQREIQVRDILATLARMGHRMPKGSSLTLLKLWMVMDIATSAQRVTIMQNKEFFTNQDLYITQQFFVKLLMRFNDPIFGPASTALLQLMMGQRGLTPLWALLRRKKYTVKKEIETLKVLYDVAPDAARVHTGQPYMDVPISKMGTFHFEGWGTGSNHLMRPDELLAVEAVRRDLDLVSAIRMMIIYGHVNLSTGCREVPSIEEMYMSDDELPQDDWSCLKTAHAEVLGGCGNVPFEPDMWQPKHARKARWNTLTEEQKKLLLEAEEDEIAQQNKYHYSAEHDFVVARKKYVDELTATRRRLDRFSTVNVIIKGEELPANTPHGLTLAGLLDPSEDAESAVSHLIQHAQPSQQPQQTQQSHNNTVGNINLNNLGGWARPLAVSVDADEMLRQQADLAPALEDTESDIADKALLAEADEEYADTDLQEWERFLHDFRPDDADEDVEMTDNSPSEDGMAEDIAIGNDDDEEEEEEEEEEDERTKYLRTYYRGY</sequence>
<feature type="compositionally biased region" description="Acidic residues" evidence="1">
    <location>
        <begin position="742"/>
        <end position="756"/>
    </location>
</feature>
<gene>
    <name evidence="2" type="ORF">B0H63DRAFT_224106</name>
</gene>
<reference evidence="2" key="2">
    <citation type="submission" date="2023-06" db="EMBL/GenBank/DDBJ databases">
        <authorList>
            <consortium name="Lawrence Berkeley National Laboratory"/>
            <person name="Haridas S."/>
            <person name="Hensen N."/>
            <person name="Bonometti L."/>
            <person name="Westerberg I."/>
            <person name="Brannstrom I.O."/>
            <person name="Guillou S."/>
            <person name="Cros-Aarteil S."/>
            <person name="Calhoun S."/>
            <person name="Kuo A."/>
            <person name="Mondo S."/>
            <person name="Pangilinan J."/>
            <person name="Riley R."/>
            <person name="LaButti K."/>
            <person name="Andreopoulos B."/>
            <person name="Lipzen A."/>
            <person name="Chen C."/>
            <person name="Yanf M."/>
            <person name="Daum C."/>
            <person name="Ng V."/>
            <person name="Clum A."/>
            <person name="Steindorff A."/>
            <person name="Ohm R."/>
            <person name="Martin F."/>
            <person name="Silar P."/>
            <person name="Natvig D."/>
            <person name="Lalanne C."/>
            <person name="Gautier V."/>
            <person name="Ament-velasquez S.L."/>
            <person name="Kruys A."/>
            <person name="Hutchinson M.I."/>
            <person name="Powell A.J."/>
            <person name="Barry K."/>
            <person name="Miller A.N."/>
            <person name="Grigoriev I.V."/>
            <person name="Debuchy R."/>
            <person name="Gladieux P."/>
            <person name="Thoren M.H."/>
            <person name="Johannesson H."/>
        </authorList>
    </citation>
    <scope>NUCLEOTIDE SEQUENCE</scope>
    <source>
        <strain evidence="2">CBS 232.78</strain>
    </source>
</reference>
<reference evidence="2" key="1">
    <citation type="journal article" date="2023" name="Mol. Phylogenet. Evol.">
        <title>Genome-scale phylogeny and comparative genomics of the fungal order Sordariales.</title>
        <authorList>
            <person name="Hensen N."/>
            <person name="Bonometti L."/>
            <person name="Westerberg I."/>
            <person name="Brannstrom I.O."/>
            <person name="Guillou S."/>
            <person name="Cros-Aarteil S."/>
            <person name="Calhoun S."/>
            <person name="Haridas S."/>
            <person name="Kuo A."/>
            <person name="Mondo S."/>
            <person name="Pangilinan J."/>
            <person name="Riley R."/>
            <person name="LaButti K."/>
            <person name="Andreopoulos B."/>
            <person name="Lipzen A."/>
            <person name="Chen C."/>
            <person name="Yan M."/>
            <person name="Daum C."/>
            <person name="Ng V."/>
            <person name="Clum A."/>
            <person name="Steindorff A."/>
            <person name="Ohm R.A."/>
            <person name="Martin F."/>
            <person name="Silar P."/>
            <person name="Natvig D.O."/>
            <person name="Lalanne C."/>
            <person name="Gautier V."/>
            <person name="Ament-Velasquez S.L."/>
            <person name="Kruys A."/>
            <person name="Hutchinson M.I."/>
            <person name="Powell A.J."/>
            <person name="Barry K."/>
            <person name="Miller A.N."/>
            <person name="Grigoriev I.V."/>
            <person name="Debuchy R."/>
            <person name="Gladieux P."/>
            <person name="Hiltunen Thoren M."/>
            <person name="Johannesson H."/>
        </authorList>
    </citation>
    <scope>NUCLEOTIDE SEQUENCE</scope>
    <source>
        <strain evidence="2">CBS 232.78</strain>
    </source>
</reference>
<comment type="caution">
    <text evidence="2">The sequence shown here is derived from an EMBL/GenBank/DDBJ whole genome shotgun (WGS) entry which is preliminary data.</text>
</comment>
<feature type="compositionally biased region" description="Polar residues" evidence="1">
    <location>
        <begin position="100"/>
        <end position="112"/>
    </location>
</feature>
<evidence type="ECO:0000256" key="1">
    <source>
        <dbReference type="SAM" id="MobiDB-lite"/>
    </source>
</evidence>
<feature type="region of interest" description="Disordered" evidence="1">
    <location>
        <begin position="713"/>
        <end position="769"/>
    </location>
</feature>
<accession>A0AAE0NBB9</accession>
<feature type="compositionally biased region" description="Polar residues" evidence="1">
    <location>
        <begin position="1"/>
        <end position="11"/>
    </location>
</feature>
<feature type="compositionally biased region" description="Low complexity" evidence="1">
    <location>
        <begin position="624"/>
        <end position="645"/>
    </location>
</feature>
<proteinExistence type="predicted"/>
<name>A0AAE0NBB9_9PEZI</name>
<dbReference type="Proteomes" id="UP001285441">
    <property type="component" value="Unassembled WGS sequence"/>
</dbReference>
<keyword evidence="3" id="KW-1185">Reference proteome</keyword>
<evidence type="ECO:0000313" key="3">
    <source>
        <dbReference type="Proteomes" id="UP001285441"/>
    </source>
</evidence>
<dbReference type="AlphaFoldDB" id="A0AAE0NBB9"/>
<evidence type="ECO:0000313" key="2">
    <source>
        <dbReference type="EMBL" id="KAK3377742.1"/>
    </source>
</evidence>
<feature type="region of interest" description="Disordered" evidence="1">
    <location>
        <begin position="614"/>
        <end position="645"/>
    </location>
</feature>